<evidence type="ECO:0000313" key="2">
    <source>
        <dbReference type="EMBL" id="KAF6166332.1"/>
    </source>
</evidence>
<dbReference type="EMBL" id="JACGCM010000794">
    <property type="protein sequence ID" value="KAF6166332.1"/>
    <property type="molecule type" value="Genomic_DNA"/>
</dbReference>
<comment type="caution">
    <text evidence="2">The sequence shown here is derived from an EMBL/GenBank/DDBJ whole genome shotgun (WGS) entry which is preliminary data.</text>
</comment>
<sequence>MFTALPEEENGVLRTTCFTPLLLIDPIATMSMLVVEIFDRHFGLRVSPIANEFLFVDPVHMTNFRMRRFPKKKNTYGLKEIDDALKHAKLEKHQEDVLRLNLLKIILSFLLPSMGRNVWVKYVDLVDDLDQFNRFPWGDLKFLRIEESIHLFPKLQRWRITSFKRRQIVTIKKFFANPKLLIIVIKPSETDMQQCLVQKAMRNQIEAPAVVIPAVGAPVIGSSSSATEIGAVVVKKKGEKKDNDDKKDVEENVKFEEEKPQVVGEEDSEPPTVVVYYNGKKDVQHANETMVVAEVGKTDIVFFNQEEVDGEVYQASADQTTVVSIEEQTLEIKKTKDKASQASADQTAVVFVEEQTIEVAQTDVAISHQEEDVGEASQSKESKEEVAEGKEDDNRNSHNKSNPEQVIDVYIKALIQYFDTQHHARPDKEKIVLEDIFTCQYIGMALNVRTRNISSPE</sequence>
<reference evidence="2 3" key="1">
    <citation type="journal article" date="2020" name="IScience">
        <title>Genome Sequencing of the Endangered Kingdonia uniflora (Circaeasteraceae, Ranunculales) Reveals Potential Mechanisms of Evolutionary Specialization.</title>
        <authorList>
            <person name="Sun Y."/>
            <person name="Deng T."/>
            <person name="Zhang A."/>
            <person name="Moore M.J."/>
            <person name="Landis J.B."/>
            <person name="Lin N."/>
            <person name="Zhang H."/>
            <person name="Zhang X."/>
            <person name="Huang J."/>
            <person name="Zhang X."/>
            <person name="Sun H."/>
            <person name="Wang H."/>
        </authorList>
    </citation>
    <scope>NUCLEOTIDE SEQUENCE [LARGE SCALE GENOMIC DNA]</scope>
    <source>
        <strain evidence="2">TB1705</strain>
        <tissue evidence="2">Leaf</tissue>
    </source>
</reference>
<feature type="compositionally biased region" description="Basic and acidic residues" evidence="1">
    <location>
        <begin position="240"/>
        <end position="260"/>
    </location>
</feature>
<feature type="region of interest" description="Disordered" evidence="1">
    <location>
        <begin position="369"/>
        <end position="403"/>
    </location>
</feature>
<proteinExistence type="predicted"/>
<feature type="region of interest" description="Disordered" evidence="1">
    <location>
        <begin position="240"/>
        <end position="268"/>
    </location>
</feature>
<name>A0A7J7NH90_9MAGN</name>
<evidence type="ECO:0008006" key="4">
    <source>
        <dbReference type="Google" id="ProtNLM"/>
    </source>
</evidence>
<dbReference type="Proteomes" id="UP000541444">
    <property type="component" value="Unassembled WGS sequence"/>
</dbReference>
<evidence type="ECO:0000313" key="3">
    <source>
        <dbReference type="Proteomes" id="UP000541444"/>
    </source>
</evidence>
<evidence type="ECO:0000256" key="1">
    <source>
        <dbReference type="SAM" id="MobiDB-lite"/>
    </source>
</evidence>
<feature type="non-terminal residue" evidence="2">
    <location>
        <position position="1"/>
    </location>
</feature>
<keyword evidence="3" id="KW-1185">Reference proteome</keyword>
<dbReference type="AlphaFoldDB" id="A0A7J7NH90"/>
<organism evidence="2 3">
    <name type="scientific">Kingdonia uniflora</name>
    <dbReference type="NCBI Taxonomy" id="39325"/>
    <lineage>
        <taxon>Eukaryota</taxon>
        <taxon>Viridiplantae</taxon>
        <taxon>Streptophyta</taxon>
        <taxon>Embryophyta</taxon>
        <taxon>Tracheophyta</taxon>
        <taxon>Spermatophyta</taxon>
        <taxon>Magnoliopsida</taxon>
        <taxon>Ranunculales</taxon>
        <taxon>Circaeasteraceae</taxon>
        <taxon>Kingdonia</taxon>
    </lineage>
</organism>
<protein>
    <recommendedName>
        <fullName evidence="4">DUF1985 domain-containing protein</fullName>
    </recommendedName>
</protein>
<gene>
    <name evidence="2" type="ORF">GIB67_015878</name>
</gene>
<accession>A0A7J7NH90</accession>
<feature type="compositionally biased region" description="Basic and acidic residues" evidence="1">
    <location>
        <begin position="378"/>
        <end position="396"/>
    </location>
</feature>